<protein>
    <submittedName>
        <fullName evidence="2">DUF3784 domain-containing protein</fullName>
    </submittedName>
</protein>
<organism evidence="2 3">
    <name type="scientific">Phocaeicola acetigenes</name>
    <dbReference type="NCBI Taxonomy" id="3016083"/>
    <lineage>
        <taxon>Bacteria</taxon>
        <taxon>Pseudomonadati</taxon>
        <taxon>Bacteroidota</taxon>
        <taxon>Bacteroidia</taxon>
        <taxon>Bacteroidales</taxon>
        <taxon>Bacteroidaceae</taxon>
        <taxon>Phocaeicola</taxon>
    </lineage>
</organism>
<evidence type="ECO:0000256" key="1">
    <source>
        <dbReference type="SAM" id="Phobius"/>
    </source>
</evidence>
<reference evidence="2" key="1">
    <citation type="submission" date="2022-12" db="EMBL/GenBank/DDBJ databases">
        <title>Phocaeicola acetigenes sp. nov., isolated feces from a healthy human.</title>
        <authorList>
            <person name="Do H."/>
            <person name="Ha Y.B."/>
            <person name="Kim J.-S."/>
            <person name="Suh M.K."/>
            <person name="Kim H.S."/>
            <person name="Lee J.-S."/>
        </authorList>
    </citation>
    <scope>NUCLEOTIDE SEQUENCE</scope>
    <source>
        <strain evidence="2">KGMB11183</strain>
    </source>
</reference>
<evidence type="ECO:0000313" key="3">
    <source>
        <dbReference type="Proteomes" id="UP001141933"/>
    </source>
</evidence>
<dbReference type="Proteomes" id="UP001141933">
    <property type="component" value="Unassembled WGS sequence"/>
</dbReference>
<keyword evidence="1" id="KW-1133">Transmembrane helix</keyword>
<name>A0ABT4PFX2_9BACT</name>
<dbReference type="EMBL" id="JAPZVM010000002">
    <property type="protein sequence ID" value="MCZ8371945.1"/>
    <property type="molecule type" value="Genomic_DNA"/>
</dbReference>
<dbReference type="Pfam" id="PF12650">
    <property type="entry name" value="DUF3784"/>
    <property type="match status" value="1"/>
</dbReference>
<keyword evidence="1" id="KW-0472">Membrane</keyword>
<comment type="caution">
    <text evidence="2">The sequence shown here is derived from an EMBL/GenBank/DDBJ whole genome shotgun (WGS) entry which is preliminary data.</text>
</comment>
<feature type="transmembrane region" description="Helical" evidence="1">
    <location>
        <begin position="6"/>
        <end position="24"/>
    </location>
</feature>
<sequence length="239" mass="27106">MNYLSLIIMLLVAAILVIAGTAIVKQPQLLSNYHSFTEEEKASPAFHRYLKSVRNIMIAIAIALVGGEWLSKWFDSNFYSILSILGVCILLLYLLYVQGKISSRMKRKSRIYGIFVFVLIAGLIILPLCRGTSVSYTNETLRISGMYGTEIPSSEIRRVSLEQTLPEITWRTNGLSVGDVKKGYFRTGDDRKVKLFLASDKAPFLHVQTIWNEDIYINSSHPEEIGKLYLQIEGKYSIR</sequence>
<keyword evidence="3" id="KW-1185">Reference proteome</keyword>
<feature type="transmembrane region" description="Helical" evidence="1">
    <location>
        <begin position="109"/>
        <end position="128"/>
    </location>
</feature>
<evidence type="ECO:0000313" key="2">
    <source>
        <dbReference type="EMBL" id="MCZ8371945.1"/>
    </source>
</evidence>
<accession>A0ABT4PFX2</accession>
<proteinExistence type="predicted"/>
<feature type="transmembrane region" description="Helical" evidence="1">
    <location>
        <begin position="77"/>
        <end position="97"/>
    </location>
</feature>
<dbReference type="RefSeq" id="WP_269877007.1">
    <property type="nucleotide sequence ID" value="NZ_JAPZVM010000002.1"/>
</dbReference>
<dbReference type="InterPro" id="IPR017259">
    <property type="entry name" value="UCP037672"/>
</dbReference>
<keyword evidence="1" id="KW-0812">Transmembrane</keyword>
<gene>
    <name evidence="2" type="ORF">O6P32_04385</name>
</gene>